<dbReference type="AlphaFoldDB" id="A0A6J4MI58"/>
<proteinExistence type="predicted"/>
<evidence type="ECO:0008006" key="4">
    <source>
        <dbReference type="Google" id="ProtNLM"/>
    </source>
</evidence>
<protein>
    <recommendedName>
        <fullName evidence="4">Ig-like domain-containing protein</fullName>
    </recommendedName>
</protein>
<feature type="region of interest" description="Disordered" evidence="1">
    <location>
        <begin position="23"/>
        <end position="55"/>
    </location>
</feature>
<organism evidence="3">
    <name type="scientific">uncultured Nocardioidaceae bacterium</name>
    <dbReference type="NCBI Taxonomy" id="253824"/>
    <lineage>
        <taxon>Bacteria</taxon>
        <taxon>Bacillati</taxon>
        <taxon>Actinomycetota</taxon>
        <taxon>Actinomycetes</taxon>
        <taxon>Propionibacteriales</taxon>
        <taxon>Nocardioidaceae</taxon>
        <taxon>environmental samples</taxon>
    </lineage>
</organism>
<feature type="chain" id="PRO_5038470932" description="Ig-like domain-containing protein" evidence="2">
    <location>
        <begin position="18"/>
        <end position="144"/>
    </location>
</feature>
<sequence length="144" mass="14295">MTYARSLGALGAVLVLAAGCGGGDDAEPPTPADPTTPATATDTASPPPPAGGVDAAADLSEFVCAPDETGAWNASGVLTPSSPGTGDYSITVVVATAEESTVQGRERVLTGLDNGVAVPFEIRDIPPEGTGDLTCQVKVVRLSE</sequence>
<reference evidence="3" key="1">
    <citation type="submission" date="2020-02" db="EMBL/GenBank/DDBJ databases">
        <authorList>
            <person name="Meier V. D."/>
        </authorList>
    </citation>
    <scope>NUCLEOTIDE SEQUENCE</scope>
    <source>
        <strain evidence="3">AVDCRST_MAG46</strain>
    </source>
</reference>
<name>A0A6J4MI58_9ACTN</name>
<accession>A0A6J4MI58</accession>
<evidence type="ECO:0000256" key="1">
    <source>
        <dbReference type="SAM" id="MobiDB-lite"/>
    </source>
</evidence>
<feature type="signal peptide" evidence="2">
    <location>
        <begin position="1"/>
        <end position="17"/>
    </location>
</feature>
<feature type="compositionally biased region" description="Low complexity" evidence="1">
    <location>
        <begin position="35"/>
        <end position="44"/>
    </location>
</feature>
<dbReference type="EMBL" id="CADCUD010000226">
    <property type="protein sequence ID" value="CAA9360088.1"/>
    <property type="molecule type" value="Genomic_DNA"/>
</dbReference>
<evidence type="ECO:0000313" key="3">
    <source>
        <dbReference type="EMBL" id="CAA9360088.1"/>
    </source>
</evidence>
<evidence type="ECO:0000256" key="2">
    <source>
        <dbReference type="SAM" id="SignalP"/>
    </source>
</evidence>
<dbReference type="PROSITE" id="PS51257">
    <property type="entry name" value="PROKAR_LIPOPROTEIN"/>
    <property type="match status" value="1"/>
</dbReference>
<keyword evidence="2" id="KW-0732">Signal</keyword>
<gene>
    <name evidence="3" type="ORF">AVDCRST_MAG46-3219</name>
</gene>